<dbReference type="GO" id="GO:0003700">
    <property type="term" value="F:DNA-binding transcription factor activity"/>
    <property type="evidence" value="ECO:0007669"/>
    <property type="project" value="TreeGrafter"/>
</dbReference>
<evidence type="ECO:0000313" key="2">
    <source>
        <dbReference type="EMBL" id="QIA06281.1"/>
    </source>
</evidence>
<dbReference type="PROSITE" id="PS51197">
    <property type="entry name" value="HTH_RRF2_2"/>
    <property type="match status" value="1"/>
</dbReference>
<dbReference type="InterPro" id="IPR036390">
    <property type="entry name" value="WH_DNA-bd_sf"/>
</dbReference>
<sequence length="142" mass="16055">MKFSTRTRYGLRAILEIALNGNENGIYQKDIAANQNISYKYLDQIINSLKVAGLVTKAGGRRSGYVLNCKPSEITVYDIHSAFEHGVCVVDCVSDNYKCDRKDICAPFGFWEKLNSQIVQILKSTTLEELMAEQVKLEEFVH</sequence>
<evidence type="ECO:0000256" key="1">
    <source>
        <dbReference type="ARBA" id="ARBA00023125"/>
    </source>
</evidence>
<dbReference type="Pfam" id="PF02082">
    <property type="entry name" value="Rrf2"/>
    <property type="match status" value="1"/>
</dbReference>
<dbReference type="RefSeq" id="WP_163344161.1">
    <property type="nucleotide sequence ID" value="NZ_CP048409.1"/>
</dbReference>
<dbReference type="Gene3D" id="1.10.10.10">
    <property type="entry name" value="Winged helix-like DNA-binding domain superfamily/Winged helix DNA-binding domain"/>
    <property type="match status" value="1"/>
</dbReference>
<protein>
    <submittedName>
        <fullName evidence="2">Rrf2 family transcriptional regulator</fullName>
    </submittedName>
</protein>
<dbReference type="AlphaFoldDB" id="A0A6C0RAS6"/>
<name>A0A6C0RAS6_9BACT</name>
<dbReference type="KEGG" id="drc:G0Q07_00370"/>
<dbReference type="InterPro" id="IPR000944">
    <property type="entry name" value="Tscrpt_reg_Rrf2"/>
</dbReference>
<keyword evidence="3" id="KW-1185">Reference proteome</keyword>
<dbReference type="Proteomes" id="UP000474630">
    <property type="component" value="Chromosome"/>
</dbReference>
<dbReference type="NCBIfam" id="TIGR00738">
    <property type="entry name" value="rrf2_super"/>
    <property type="match status" value="1"/>
</dbReference>
<organism evidence="2 3">
    <name type="scientific">Draconibacterium halophilum</name>
    <dbReference type="NCBI Taxonomy" id="2706887"/>
    <lineage>
        <taxon>Bacteria</taxon>
        <taxon>Pseudomonadati</taxon>
        <taxon>Bacteroidota</taxon>
        <taxon>Bacteroidia</taxon>
        <taxon>Marinilabiliales</taxon>
        <taxon>Prolixibacteraceae</taxon>
        <taxon>Draconibacterium</taxon>
    </lineage>
</organism>
<accession>A0A6C0RAS6</accession>
<gene>
    <name evidence="2" type="ORF">G0Q07_00370</name>
</gene>
<proteinExistence type="predicted"/>
<reference evidence="2 3" key="1">
    <citation type="submission" date="2020-02" db="EMBL/GenBank/DDBJ databases">
        <title>Genome sequencing for Draconibacterium sp. strain M1.</title>
        <authorList>
            <person name="Park S.-J."/>
        </authorList>
    </citation>
    <scope>NUCLEOTIDE SEQUENCE [LARGE SCALE GENOMIC DNA]</scope>
    <source>
        <strain evidence="2 3">M1</strain>
    </source>
</reference>
<dbReference type="PANTHER" id="PTHR33221">
    <property type="entry name" value="WINGED HELIX-TURN-HELIX TRANSCRIPTIONAL REGULATOR, RRF2 FAMILY"/>
    <property type="match status" value="1"/>
</dbReference>
<dbReference type="GO" id="GO:0005829">
    <property type="term" value="C:cytosol"/>
    <property type="evidence" value="ECO:0007669"/>
    <property type="project" value="TreeGrafter"/>
</dbReference>
<dbReference type="EMBL" id="CP048409">
    <property type="protein sequence ID" value="QIA06281.1"/>
    <property type="molecule type" value="Genomic_DNA"/>
</dbReference>
<dbReference type="InterPro" id="IPR036388">
    <property type="entry name" value="WH-like_DNA-bd_sf"/>
</dbReference>
<dbReference type="SUPFAM" id="SSF46785">
    <property type="entry name" value="Winged helix' DNA-binding domain"/>
    <property type="match status" value="1"/>
</dbReference>
<dbReference type="PANTHER" id="PTHR33221:SF5">
    <property type="entry name" value="HTH-TYPE TRANSCRIPTIONAL REGULATOR ISCR"/>
    <property type="match status" value="1"/>
</dbReference>
<dbReference type="GO" id="GO:0003677">
    <property type="term" value="F:DNA binding"/>
    <property type="evidence" value="ECO:0007669"/>
    <property type="project" value="UniProtKB-KW"/>
</dbReference>
<keyword evidence="1" id="KW-0238">DNA-binding</keyword>
<evidence type="ECO:0000313" key="3">
    <source>
        <dbReference type="Proteomes" id="UP000474630"/>
    </source>
</evidence>